<keyword evidence="1" id="KW-0472">Membrane</keyword>
<evidence type="ECO:0000313" key="3">
    <source>
        <dbReference type="EMBL" id="KRM12848.1"/>
    </source>
</evidence>
<dbReference type="InterPro" id="IPR036938">
    <property type="entry name" value="PAP2/HPO_sf"/>
</dbReference>
<feature type="domain" description="Phosphatidic acid phosphatase type 2/haloperoxidase" evidence="2">
    <location>
        <begin position="87"/>
        <end position="198"/>
    </location>
</feature>
<evidence type="ECO:0000256" key="1">
    <source>
        <dbReference type="SAM" id="Phobius"/>
    </source>
</evidence>
<dbReference type="SMART" id="SM00014">
    <property type="entry name" value="acidPPc"/>
    <property type="match status" value="1"/>
</dbReference>
<dbReference type="AlphaFoldDB" id="A0A0R1W4V8"/>
<dbReference type="Gene3D" id="1.20.144.10">
    <property type="entry name" value="Phosphatidic acid phosphatase type 2/haloperoxidase"/>
    <property type="match status" value="2"/>
</dbReference>
<accession>A0A0R1W4V8</accession>
<evidence type="ECO:0000259" key="2">
    <source>
        <dbReference type="SMART" id="SM00014"/>
    </source>
</evidence>
<dbReference type="PANTHER" id="PTHR14969:SF13">
    <property type="entry name" value="AT30094P"/>
    <property type="match status" value="1"/>
</dbReference>
<feature type="transmembrane region" description="Helical" evidence="1">
    <location>
        <begin position="53"/>
        <end position="80"/>
    </location>
</feature>
<dbReference type="PATRIC" id="fig|1423807.3.peg.2079"/>
<dbReference type="OrthoDB" id="9789113at2"/>
<dbReference type="SUPFAM" id="SSF48317">
    <property type="entry name" value="Acid phosphatase/Vanadium-dependent haloperoxidase"/>
    <property type="match status" value="1"/>
</dbReference>
<dbReference type="Pfam" id="PF01569">
    <property type="entry name" value="PAP2"/>
    <property type="match status" value="1"/>
</dbReference>
<sequence>MRKSKTWLIFGIGSLVAFALLSAGILSNAASLQSFDSSIQQFFSSFINPTNTMFMSTFSFFGSPAVSIGLTIIIALAIWLNKNRTMAIWIIFTQIIGSGIAEIVKNIVQRPRPTLQVIKDTGFSYPSGHTFCTAILIMVILFIMVPMINDQEVQALVSILNVLWFVVIAISRIYLRDHFPTDVIGSTLLAISWWEVSRGIYFFAQKHLAGSKLLANHMKGE</sequence>
<feature type="transmembrane region" description="Helical" evidence="1">
    <location>
        <begin position="128"/>
        <end position="148"/>
    </location>
</feature>
<dbReference type="EMBL" id="AZGF01000005">
    <property type="protein sequence ID" value="KRM12848.1"/>
    <property type="molecule type" value="Genomic_DNA"/>
</dbReference>
<evidence type="ECO:0000313" key="4">
    <source>
        <dbReference type="Proteomes" id="UP000051820"/>
    </source>
</evidence>
<keyword evidence="4" id="KW-1185">Reference proteome</keyword>
<gene>
    <name evidence="3" type="ORF">FD16_GL002027</name>
</gene>
<proteinExistence type="predicted"/>
<dbReference type="PANTHER" id="PTHR14969">
    <property type="entry name" value="SPHINGOSINE-1-PHOSPHATE PHOSPHOHYDROLASE"/>
    <property type="match status" value="1"/>
</dbReference>
<keyword evidence="1" id="KW-1133">Transmembrane helix</keyword>
<dbReference type="Proteomes" id="UP000051820">
    <property type="component" value="Unassembled WGS sequence"/>
</dbReference>
<dbReference type="InterPro" id="IPR000326">
    <property type="entry name" value="PAP2/HPO"/>
</dbReference>
<reference evidence="3 4" key="1">
    <citation type="journal article" date="2015" name="Genome Announc.">
        <title>Expanding the biotechnology potential of lactobacilli through comparative genomics of 213 strains and associated genera.</title>
        <authorList>
            <person name="Sun Z."/>
            <person name="Harris H.M."/>
            <person name="McCann A."/>
            <person name="Guo C."/>
            <person name="Argimon S."/>
            <person name="Zhang W."/>
            <person name="Yang X."/>
            <person name="Jeffery I.B."/>
            <person name="Cooney J.C."/>
            <person name="Kagawa T.F."/>
            <person name="Liu W."/>
            <person name="Song Y."/>
            <person name="Salvetti E."/>
            <person name="Wrobel A."/>
            <person name="Rasinkangas P."/>
            <person name="Parkhill J."/>
            <person name="Rea M.C."/>
            <person name="O'Sullivan O."/>
            <person name="Ritari J."/>
            <person name="Douillard F.P."/>
            <person name="Paul Ross R."/>
            <person name="Yang R."/>
            <person name="Briner A.E."/>
            <person name="Felis G.E."/>
            <person name="de Vos W.M."/>
            <person name="Barrangou R."/>
            <person name="Klaenhammer T.R."/>
            <person name="Caufield P.W."/>
            <person name="Cui Y."/>
            <person name="Zhang H."/>
            <person name="O'Toole P.W."/>
        </authorList>
    </citation>
    <scope>NUCLEOTIDE SEQUENCE [LARGE SCALE GENOMIC DNA]</scope>
    <source>
        <strain evidence="3 4">DSM 5007</strain>
    </source>
</reference>
<organism evidence="3 4">
    <name type="scientific">Paucilactobacillus suebicus DSM 5007 = KCTC 3549</name>
    <dbReference type="NCBI Taxonomy" id="1423807"/>
    <lineage>
        <taxon>Bacteria</taxon>
        <taxon>Bacillati</taxon>
        <taxon>Bacillota</taxon>
        <taxon>Bacilli</taxon>
        <taxon>Lactobacillales</taxon>
        <taxon>Lactobacillaceae</taxon>
        <taxon>Paucilactobacillus</taxon>
    </lineage>
</organism>
<feature type="transmembrane region" description="Helical" evidence="1">
    <location>
        <begin position="87"/>
        <end position="108"/>
    </location>
</feature>
<comment type="caution">
    <text evidence="3">The sequence shown here is derived from an EMBL/GenBank/DDBJ whole genome shotgun (WGS) entry which is preliminary data.</text>
</comment>
<feature type="transmembrane region" description="Helical" evidence="1">
    <location>
        <begin position="155"/>
        <end position="175"/>
    </location>
</feature>
<name>A0A0R1W4V8_9LACO</name>
<dbReference type="eggNOG" id="COG0671">
    <property type="taxonomic scope" value="Bacteria"/>
</dbReference>
<dbReference type="STRING" id="1423807.FD16_GL002027"/>
<dbReference type="RefSeq" id="WP_010621889.1">
    <property type="nucleotide sequence ID" value="NZ_AZGF01000005.1"/>
</dbReference>
<keyword evidence="1" id="KW-0812">Transmembrane</keyword>
<protein>
    <submittedName>
        <fullName evidence="3">Phosphatidylglycerophosphatase B</fullName>
    </submittedName>
</protein>
<dbReference type="CDD" id="cd03392">
    <property type="entry name" value="PAP2_like_2"/>
    <property type="match status" value="1"/>
</dbReference>